<dbReference type="GO" id="GO:0071949">
    <property type="term" value="F:FAD binding"/>
    <property type="evidence" value="ECO:0007669"/>
    <property type="project" value="InterPro"/>
</dbReference>
<protein>
    <submittedName>
        <fullName evidence="8">DAO domain-containing protein</fullName>
    </submittedName>
</protein>
<dbReference type="EMBL" id="ADAS02000011">
    <property type="protein sequence ID" value="OAV97685.1"/>
    <property type="molecule type" value="Genomic_DNA"/>
</dbReference>
<evidence type="ECO:0000256" key="5">
    <source>
        <dbReference type="ARBA" id="ARBA00023002"/>
    </source>
</evidence>
<dbReference type="SUPFAM" id="SSF51971">
    <property type="entry name" value="Nucleotide-binding domain"/>
    <property type="match status" value="1"/>
</dbReference>
<evidence type="ECO:0000313" key="8">
    <source>
        <dbReference type="EnsemblFungi" id="PTTG_01131-t43_1-p1"/>
    </source>
</evidence>
<evidence type="ECO:0000256" key="3">
    <source>
        <dbReference type="ARBA" id="ARBA00022630"/>
    </source>
</evidence>
<dbReference type="Gene3D" id="3.40.50.720">
    <property type="entry name" value="NAD(P)-binding Rossmann-like Domain"/>
    <property type="match status" value="1"/>
</dbReference>
<accession>A0A0C4EK58</accession>
<keyword evidence="4" id="KW-0274">FAD</keyword>
<gene>
    <name evidence="7" type="ORF">PTTG_01131</name>
</gene>
<evidence type="ECO:0000259" key="6">
    <source>
        <dbReference type="Pfam" id="PF01266"/>
    </source>
</evidence>
<reference evidence="8" key="4">
    <citation type="submission" date="2025-05" db="UniProtKB">
        <authorList>
            <consortium name="EnsemblFungi"/>
        </authorList>
    </citation>
    <scope>IDENTIFICATION</scope>
    <source>
        <strain evidence="8">isolate 1-1 / race 1 (BBBD)</strain>
    </source>
</reference>
<evidence type="ECO:0000256" key="1">
    <source>
        <dbReference type="ARBA" id="ARBA00001974"/>
    </source>
</evidence>
<dbReference type="Gene3D" id="3.30.9.10">
    <property type="entry name" value="D-Amino Acid Oxidase, subunit A, domain 2"/>
    <property type="match status" value="1"/>
</dbReference>
<reference evidence="7" key="1">
    <citation type="submission" date="2009-11" db="EMBL/GenBank/DDBJ databases">
        <authorList>
            <consortium name="The Broad Institute Genome Sequencing Platform"/>
            <person name="Ward D."/>
            <person name="Feldgarden M."/>
            <person name="Earl A."/>
            <person name="Young S.K."/>
            <person name="Zeng Q."/>
            <person name="Koehrsen M."/>
            <person name="Alvarado L."/>
            <person name="Berlin A."/>
            <person name="Bochicchio J."/>
            <person name="Borenstein D."/>
            <person name="Chapman S.B."/>
            <person name="Chen Z."/>
            <person name="Engels R."/>
            <person name="Freedman E."/>
            <person name="Gellesch M."/>
            <person name="Goldberg J."/>
            <person name="Griggs A."/>
            <person name="Gujja S."/>
            <person name="Heilman E."/>
            <person name="Heiman D."/>
            <person name="Hepburn T."/>
            <person name="Howarth C."/>
            <person name="Jen D."/>
            <person name="Larson L."/>
            <person name="Lewis B."/>
            <person name="Mehta T."/>
            <person name="Park D."/>
            <person name="Pearson M."/>
            <person name="Roberts A."/>
            <person name="Saif S."/>
            <person name="Shea T."/>
            <person name="Shenoy N."/>
            <person name="Sisk P."/>
            <person name="Stolte C."/>
            <person name="Sykes S."/>
            <person name="Thomson T."/>
            <person name="Walk T."/>
            <person name="White J."/>
            <person name="Yandava C."/>
            <person name="Izard J."/>
            <person name="Baranova O.V."/>
            <person name="Blanton J.M."/>
            <person name="Tanner A.C."/>
            <person name="Dewhirst F.E."/>
            <person name="Haas B."/>
            <person name="Nusbaum C."/>
            <person name="Birren B."/>
        </authorList>
    </citation>
    <scope>NUCLEOTIDE SEQUENCE [LARGE SCALE GENOMIC DNA]</scope>
    <source>
        <strain evidence="7">1-1 BBBD Race 1</strain>
    </source>
</reference>
<dbReference type="PANTHER" id="PTHR11530:SF30">
    <property type="entry name" value="FAD DEPENDENT OXIDOREDUCTASE DOMAIN-CONTAINING PROTEIN"/>
    <property type="match status" value="1"/>
</dbReference>
<evidence type="ECO:0000313" key="7">
    <source>
        <dbReference type="EMBL" id="OAV97686.1"/>
    </source>
</evidence>
<dbReference type="Pfam" id="PF01266">
    <property type="entry name" value="DAO"/>
    <property type="match status" value="1"/>
</dbReference>
<evidence type="ECO:0000256" key="2">
    <source>
        <dbReference type="ARBA" id="ARBA00006730"/>
    </source>
</evidence>
<dbReference type="InterPro" id="IPR006076">
    <property type="entry name" value="FAD-dep_OxRdtase"/>
</dbReference>
<dbReference type="OrthoDB" id="2015447at2759"/>
<dbReference type="EnsemblFungi" id="PTTG_01131-t43_2">
    <property type="protein sequence ID" value="PTTG_01131-t43_2-p1"/>
    <property type="gene ID" value="PTTG_01131"/>
</dbReference>
<dbReference type="GO" id="GO:0019478">
    <property type="term" value="P:D-amino acid catabolic process"/>
    <property type="evidence" value="ECO:0007669"/>
    <property type="project" value="TreeGrafter"/>
</dbReference>
<dbReference type="OMA" id="PMMEDER"/>
<evidence type="ECO:0000256" key="4">
    <source>
        <dbReference type="ARBA" id="ARBA00022827"/>
    </source>
</evidence>
<comment type="cofactor">
    <cofactor evidence="1">
        <name>FAD</name>
        <dbReference type="ChEBI" id="CHEBI:57692"/>
    </cofactor>
</comment>
<feature type="domain" description="FAD dependent oxidoreductase" evidence="6">
    <location>
        <begin position="15"/>
        <end position="374"/>
    </location>
</feature>
<comment type="similarity">
    <text evidence="2">Belongs to the DAMOX/DASOX family.</text>
</comment>
<reference evidence="7" key="2">
    <citation type="submission" date="2016-05" db="EMBL/GenBank/DDBJ databases">
        <title>Comparative analysis highlights variable genome content of wheat rusts and divergence of the mating loci.</title>
        <authorList>
            <person name="Cuomo C.A."/>
            <person name="Bakkeren G."/>
            <person name="Szabo L."/>
            <person name="Khalil H."/>
            <person name="Joly D."/>
            <person name="Goldberg J."/>
            <person name="Young S."/>
            <person name="Zeng Q."/>
            <person name="Fellers J."/>
        </authorList>
    </citation>
    <scope>NUCLEOTIDE SEQUENCE [LARGE SCALE GENOMIC DNA]</scope>
    <source>
        <strain evidence="7">1-1 BBBD Race 1</strain>
    </source>
</reference>
<dbReference type="SUPFAM" id="SSF54373">
    <property type="entry name" value="FAD-linked reductases, C-terminal domain"/>
    <property type="match status" value="1"/>
</dbReference>
<dbReference type="PANTHER" id="PTHR11530">
    <property type="entry name" value="D-AMINO ACID OXIDASE"/>
    <property type="match status" value="1"/>
</dbReference>
<organism evidence="7">
    <name type="scientific">Puccinia triticina (isolate 1-1 / race 1 (BBBD))</name>
    <name type="common">Brown leaf rust fungus</name>
    <dbReference type="NCBI Taxonomy" id="630390"/>
    <lineage>
        <taxon>Eukaryota</taxon>
        <taxon>Fungi</taxon>
        <taxon>Dikarya</taxon>
        <taxon>Basidiomycota</taxon>
        <taxon>Pucciniomycotina</taxon>
        <taxon>Pucciniomycetes</taxon>
        <taxon>Pucciniales</taxon>
        <taxon>Pucciniaceae</taxon>
        <taxon>Puccinia</taxon>
    </lineage>
</organism>
<dbReference type="STRING" id="630390.A0A0C4EK58"/>
<proteinExistence type="inferred from homology"/>
<dbReference type="InterPro" id="IPR023209">
    <property type="entry name" value="DAO"/>
</dbReference>
<dbReference type="PIRSF" id="PIRSF000189">
    <property type="entry name" value="D-aa_oxidase"/>
    <property type="match status" value="1"/>
</dbReference>
<dbReference type="AlphaFoldDB" id="A0A0C4EK58"/>
<dbReference type="GO" id="GO:0005737">
    <property type="term" value="C:cytoplasm"/>
    <property type="evidence" value="ECO:0007669"/>
    <property type="project" value="TreeGrafter"/>
</dbReference>
<name>A0A0C4EK58_PUCT1</name>
<dbReference type="VEuPathDB" id="FungiDB:PTTG_01131"/>
<keyword evidence="5" id="KW-0560">Oxidoreductase</keyword>
<dbReference type="Proteomes" id="UP000005240">
    <property type="component" value="Unassembled WGS sequence"/>
</dbReference>
<dbReference type="EMBL" id="ADAS02000011">
    <property type="protein sequence ID" value="OAV97686.1"/>
    <property type="molecule type" value="Genomic_DNA"/>
</dbReference>
<sequence length="385" mass="42232">MSAPPSQEPPCIVNVIGSGVLGLTCALELAKQPGSPYRVNVVTAESALTAWSQDPSTKLPVEPDFASPWAGAFWHPFTPQPETELQKRVAGWETKSFKHLWEIAEQDPSVVMKADFKKYYDHRLTELPWYMDLCPEARKMNDEELAKAPEGKVDGIICKSVSLNPIRYLDYLRKQLVKYEVQIIHHRLETVSEAFLGDPKFGIPAAKIVVNASGLGAGSLCGVSDELMEPIRGQTILIRPPQPIQLITRDDDKCIYICSRPPTIPGEGEEVILGGSYEPGNSSLSIDNGIADRILTEALKLRPDLSRDGTSNGIEILDHIAALRPSRKDGPRVERENFTISKKGETQDETGLLVHCYGIGGGGFQASYGAAAEVRSLIETQKNIS</sequence>
<keyword evidence="3" id="KW-0285">Flavoprotein</keyword>
<evidence type="ECO:0000313" key="9">
    <source>
        <dbReference type="Proteomes" id="UP000005240"/>
    </source>
</evidence>
<dbReference type="EnsemblFungi" id="PTTG_01131-t43_1">
    <property type="protein sequence ID" value="PTTG_01131-t43_1-p1"/>
    <property type="gene ID" value="PTTG_01131"/>
</dbReference>
<reference evidence="8 9" key="3">
    <citation type="journal article" date="2017" name="G3 (Bethesda)">
        <title>Comparative analysis highlights variable genome content of wheat rusts and divergence of the mating loci.</title>
        <authorList>
            <person name="Cuomo C.A."/>
            <person name="Bakkeren G."/>
            <person name="Khalil H.B."/>
            <person name="Panwar V."/>
            <person name="Joly D."/>
            <person name="Linning R."/>
            <person name="Sakthikumar S."/>
            <person name="Song X."/>
            <person name="Adiconis X."/>
            <person name="Fan L."/>
            <person name="Goldberg J.M."/>
            <person name="Levin J.Z."/>
            <person name="Young S."/>
            <person name="Zeng Q."/>
            <person name="Anikster Y."/>
            <person name="Bruce M."/>
            <person name="Wang M."/>
            <person name="Yin C."/>
            <person name="McCallum B."/>
            <person name="Szabo L.J."/>
            <person name="Hulbert S."/>
            <person name="Chen X."/>
            <person name="Fellers J.P."/>
        </authorList>
    </citation>
    <scope>NUCLEOTIDE SEQUENCE</scope>
    <source>
        <strain evidence="8">isolate 1-1 / race 1 (BBBD)</strain>
        <strain evidence="9">Isolate 1-1 / race 1 (BBBD)</strain>
    </source>
</reference>
<keyword evidence="9" id="KW-1185">Reference proteome</keyword>
<dbReference type="GO" id="GO:0003884">
    <property type="term" value="F:D-amino-acid oxidase activity"/>
    <property type="evidence" value="ECO:0007669"/>
    <property type="project" value="InterPro"/>
</dbReference>